<comment type="caution">
    <text evidence="1">The sequence shown here is derived from an EMBL/GenBank/DDBJ whole genome shotgun (WGS) entry which is preliminary data.</text>
</comment>
<sequence length="60" mass="6598">MGQTRKIHAGDIASLSRHVLALVGQGPKTFKHNILKRPRGASGIKFLTSNITPENMCHVY</sequence>
<evidence type="ECO:0000313" key="1">
    <source>
        <dbReference type="EMBL" id="KAJ8978837.1"/>
    </source>
</evidence>
<dbReference type="EMBL" id="JAPWTJ010000399">
    <property type="protein sequence ID" value="KAJ8978837.1"/>
    <property type="molecule type" value="Genomic_DNA"/>
</dbReference>
<accession>A0ABQ9JLP8</accession>
<proteinExistence type="predicted"/>
<organism evidence="1 2">
    <name type="scientific">Molorchus minor</name>
    <dbReference type="NCBI Taxonomy" id="1323400"/>
    <lineage>
        <taxon>Eukaryota</taxon>
        <taxon>Metazoa</taxon>
        <taxon>Ecdysozoa</taxon>
        <taxon>Arthropoda</taxon>
        <taxon>Hexapoda</taxon>
        <taxon>Insecta</taxon>
        <taxon>Pterygota</taxon>
        <taxon>Neoptera</taxon>
        <taxon>Endopterygota</taxon>
        <taxon>Coleoptera</taxon>
        <taxon>Polyphaga</taxon>
        <taxon>Cucujiformia</taxon>
        <taxon>Chrysomeloidea</taxon>
        <taxon>Cerambycidae</taxon>
        <taxon>Lamiinae</taxon>
        <taxon>Monochamini</taxon>
        <taxon>Molorchus</taxon>
    </lineage>
</organism>
<protein>
    <submittedName>
        <fullName evidence="1">Uncharacterized protein</fullName>
    </submittedName>
</protein>
<gene>
    <name evidence="1" type="ORF">NQ317_010838</name>
</gene>
<evidence type="ECO:0000313" key="2">
    <source>
        <dbReference type="Proteomes" id="UP001162164"/>
    </source>
</evidence>
<reference evidence="1" key="1">
    <citation type="journal article" date="2023" name="Insect Mol. Biol.">
        <title>Genome sequencing provides insights into the evolution of gene families encoding plant cell wall-degrading enzymes in longhorned beetles.</title>
        <authorList>
            <person name="Shin N.R."/>
            <person name="Okamura Y."/>
            <person name="Kirsch R."/>
            <person name="Pauchet Y."/>
        </authorList>
    </citation>
    <scope>NUCLEOTIDE SEQUENCE</scope>
    <source>
        <strain evidence="1">MMC_N1</strain>
    </source>
</reference>
<dbReference type="Proteomes" id="UP001162164">
    <property type="component" value="Unassembled WGS sequence"/>
</dbReference>
<keyword evidence="2" id="KW-1185">Reference proteome</keyword>
<name>A0ABQ9JLP8_9CUCU</name>